<organism evidence="14 15">
    <name type="scientific">Dreissena polymorpha</name>
    <name type="common">Zebra mussel</name>
    <name type="synonym">Mytilus polymorpha</name>
    <dbReference type="NCBI Taxonomy" id="45954"/>
    <lineage>
        <taxon>Eukaryota</taxon>
        <taxon>Metazoa</taxon>
        <taxon>Spiralia</taxon>
        <taxon>Lophotrochozoa</taxon>
        <taxon>Mollusca</taxon>
        <taxon>Bivalvia</taxon>
        <taxon>Autobranchia</taxon>
        <taxon>Heteroconchia</taxon>
        <taxon>Euheterodonta</taxon>
        <taxon>Imparidentia</taxon>
        <taxon>Neoheterodontei</taxon>
        <taxon>Myida</taxon>
        <taxon>Dreissenoidea</taxon>
        <taxon>Dreissenidae</taxon>
        <taxon>Dreissena</taxon>
    </lineage>
</organism>
<evidence type="ECO:0000256" key="8">
    <source>
        <dbReference type="ARBA" id="ARBA00022737"/>
    </source>
</evidence>
<dbReference type="Proteomes" id="UP000828390">
    <property type="component" value="Unassembled WGS sequence"/>
</dbReference>
<comment type="pathway">
    <text evidence="4">Protein modification; protein ubiquitination.</text>
</comment>
<name>A0A9D4HPT4_DREPO</name>
<proteinExistence type="predicted"/>
<dbReference type="GO" id="GO:0000139">
    <property type="term" value="C:Golgi membrane"/>
    <property type="evidence" value="ECO:0007669"/>
    <property type="project" value="TreeGrafter"/>
</dbReference>
<evidence type="ECO:0000313" key="15">
    <source>
        <dbReference type="Proteomes" id="UP000828390"/>
    </source>
</evidence>
<dbReference type="GO" id="GO:0000209">
    <property type="term" value="P:protein polyubiquitination"/>
    <property type="evidence" value="ECO:0007669"/>
    <property type="project" value="TreeGrafter"/>
</dbReference>
<reference evidence="14" key="1">
    <citation type="journal article" date="2019" name="bioRxiv">
        <title>The Genome of the Zebra Mussel, Dreissena polymorpha: A Resource for Invasive Species Research.</title>
        <authorList>
            <person name="McCartney M.A."/>
            <person name="Auch B."/>
            <person name="Kono T."/>
            <person name="Mallez S."/>
            <person name="Zhang Y."/>
            <person name="Obille A."/>
            <person name="Becker A."/>
            <person name="Abrahante J.E."/>
            <person name="Garbe J."/>
            <person name="Badalamenti J.P."/>
            <person name="Herman A."/>
            <person name="Mangelson H."/>
            <person name="Liachko I."/>
            <person name="Sullivan S."/>
            <person name="Sone E.D."/>
            <person name="Koren S."/>
            <person name="Silverstein K.A.T."/>
            <person name="Beckman K.B."/>
            <person name="Gohl D.M."/>
        </authorList>
    </citation>
    <scope>NUCLEOTIDE SEQUENCE</scope>
    <source>
        <strain evidence="14">Duluth1</strain>
        <tissue evidence="14">Whole animal</tissue>
    </source>
</reference>
<sequence>SRLPFGGFGNLRTDGQTQQFTISLVPYTPGLLPTASTCVNFLRLPNYPSKAETRDRLLVAIECGSQGYARA</sequence>
<evidence type="ECO:0000256" key="7">
    <source>
        <dbReference type="ARBA" id="ARBA00022679"/>
    </source>
</evidence>
<evidence type="ECO:0000256" key="4">
    <source>
        <dbReference type="ARBA" id="ARBA00004906"/>
    </source>
</evidence>
<dbReference type="GO" id="GO:0006511">
    <property type="term" value="P:ubiquitin-dependent protein catabolic process"/>
    <property type="evidence" value="ECO:0007669"/>
    <property type="project" value="TreeGrafter"/>
</dbReference>
<feature type="non-terminal residue" evidence="14">
    <location>
        <position position="71"/>
    </location>
</feature>
<feature type="domain" description="HECT" evidence="13">
    <location>
        <begin position="1"/>
        <end position="71"/>
    </location>
</feature>
<dbReference type="SUPFAM" id="SSF56204">
    <property type="entry name" value="Hect, E3 ligase catalytic domain"/>
    <property type="match status" value="1"/>
</dbReference>
<dbReference type="Pfam" id="PF00632">
    <property type="entry name" value="HECT"/>
    <property type="match status" value="1"/>
</dbReference>
<comment type="subcellular location">
    <subcellularLocation>
        <location evidence="3">Cytoplasm</location>
    </subcellularLocation>
    <subcellularLocation>
        <location evidence="2">Endomembrane system</location>
    </subcellularLocation>
</comment>
<dbReference type="PANTHER" id="PTHR11254">
    <property type="entry name" value="HECT DOMAIN UBIQUITIN-PROTEIN LIGASE"/>
    <property type="match status" value="1"/>
</dbReference>
<comment type="caution">
    <text evidence="14">The sequence shown here is derived from an EMBL/GenBank/DDBJ whole genome shotgun (WGS) entry which is preliminary data.</text>
</comment>
<dbReference type="GO" id="GO:0007030">
    <property type="term" value="P:Golgi organization"/>
    <property type="evidence" value="ECO:0007669"/>
    <property type="project" value="TreeGrafter"/>
</dbReference>
<dbReference type="EMBL" id="JAIWYP010000012">
    <property type="protein sequence ID" value="KAH3727074.1"/>
    <property type="molecule type" value="Genomic_DNA"/>
</dbReference>
<dbReference type="InterPro" id="IPR035983">
    <property type="entry name" value="Hect_E3_ubiquitin_ligase"/>
</dbReference>
<feature type="active site" description="Glycyl thioester intermediate" evidence="12">
    <location>
        <position position="38"/>
    </location>
</feature>
<dbReference type="InterPro" id="IPR000569">
    <property type="entry name" value="HECT_dom"/>
</dbReference>
<keyword evidence="9 12" id="KW-0833">Ubl conjugation pathway</keyword>
<dbReference type="GO" id="GO:0061025">
    <property type="term" value="P:membrane fusion"/>
    <property type="evidence" value="ECO:0007669"/>
    <property type="project" value="TreeGrafter"/>
</dbReference>
<dbReference type="GO" id="GO:0005634">
    <property type="term" value="C:nucleus"/>
    <property type="evidence" value="ECO:0007669"/>
    <property type="project" value="TreeGrafter"/>
</dbReference>
<evidence type="ECO:0000256" key="10">
    <source>
        <dbReference type="ARBA" id="ARBA00023043"/>
    </source>
</evidence>
<keyword evidence="11" id="KW-0472">Membrane</keyword>
<evidence type="ECO:0000256" key="1">
    <source>
        <dbReference type="ARBA" id="ARBA00000885"/>
    </source>
</evidence>
<comment type="catalytic activity">
    <reaction evidence="1">
        <text>S-ubiquitinyl-[E2 ubiquitin-conjugating enzyme]-L-cysteine + [acceptor protein]-L-lysine = [E2 ubiquitin-conjugating enzyme]-L-cysteine + N(6)-ubiquitinyl-[acceptor protein]-L-lysine.</text>
        <dbReference type="EC" id="2.3.2.26"/>
    </reaction>
</comment>
<dbReference type="AlphaFoldDB" id="A0A9D4HPT4"/>
<evidence type="ECO:0000256" key="6">
    <source>
        <dbReference type="ARBA" id="ARBA00022490"/>
    </source>
</evidence>
<keyword evidence="7" id="KW-0808">Transferase</keyword>
<dbReference type="PANTHER" id="PTHR11254:SF363">
    <property type="entry name" value="E3 UBIQUITIN-PROTEIN LIGASE HACE1"/>
    <property type="match status" value="1"/>
</dbReference>
<evidence type="ECO:0000256" key="3">
    <source>
        <dbReference type="ARBA" id="ARBA00004496"/>
    </source>
</evidence>
<dbReference type="EC" id="2.3.2.26" evidence="5"/>
<evidence type="ECO:0000256" key="2">
    <source>
        <dbReference type="ARBA" id="ARBA00004308"/>
    </source>
</evidence>
<protein>
    <recommendedName>
        <fullName evidence="5">HECT-type E3 ubiquitin transferase</fullName>
        <ecNumber evidence="5">2.3.2.26</ecNumber>
    </recommendedName>
</protein>
<evidence type="ECO:0000259" key="13">
    <source>
        <dbReference type="PROSITE" id="PS50237"/>
    </source>
</evidence>
<keyword evidence="10" id="KW-0040">ANK repeat</keyword>
<reference evidence="14" key="2">
    <citation type="submission" date="2020-11" db="EMBL/GenBank/DDBJ databases">
        <authorList>
            <person name="McCartney M.A."/>
            <person name="Auch B."/>
            <person name="Kono T."/>
            <person name="Mallez S."/>
            <person name="Becker A."/>
            <person name="Gohl D.M."/>
            <person name="Silverstein K.A.T."/>
            <person name="Koren S."/>
            <person name="Bechman K.B."/>
            <person name="Herman A."/>
            <person name="Abrahante J.E."/>
            <person name="Garbe J."/>
        </authorList>
    </citation>
    <scope>NUCLEOTIDE SEQUENCE</scope>
    <source>
        <strain evidence="14">Duluth1</strain>
        <tissue evidence="14">Whole animal</tissue>
    </source>
</reference>
<evidence type="ECO:0000256" key="11">
    <source>
        <dbReference type="ARBA" id="ARBA00023136"/>
    </source>
</evidence>
<gene>
    <name evidence="14" type="ORF">DPMN_053000</name>
</gene>
<keyword evidence="8" id="KW-0677">Repeat</keyword>
<keyword evidence="6" id="KW-0963">Cytoplasm</keyword>
<dbReference type="PROSITE" id="PS50237">
    <property type="entry name" value="HECT"/>
    <property type="match status" value="1"/>
</dbReference>
<dbReference type="GO" id="GO:0061630">
    <property type="term" value="F:ubiquitin protein ligase activity"/>
    <property type="evidence" value="ECO:0007669"/>
    <property type="project" value="UniProtKB-EC"/>
</dbReference>
<dbReference type="InterPro" id="IPR050409">
    <property type="entry name" value="E3_ubiq-protein_ligase"/>
</dbReference>
<keyword evidence="15" id="KW-1185">Reference proteome</keyword>
<evidence type="ECO:0000256" key="5">
    <source>
        <dbReference type="ARBA" id="ARBA00012485"/>
    </source>
</evidence>
<evidence type="ECO:0000256" key="9">
    <source>
        <dbReference type="ARBA" id="ARBA00022786"/>
    </source>
</evidence>
<evidence type="ECO:0000313" key="14">
    <source>
        <dbReference type="EMBL" id="KAH3727074.1"/>
    </source>
</evidence>
<evidence type="ECO:0000256" key="12">
    <source>
        <dbReference type="PROSITE-ProRule" id="PRU00104"/>
    </source>
</evidence>
<accession>A0A9D4HPT4</accession>
<dbReference type="Gene3D" id="3.30.2410.10">
    <property type="entry name" value="Hect, E3 ligase catalytic domain"/>
    <property type="match status" value="1"/>
</dbReference>